<name>A0A6C0JY72_9ZZZZ</name>
<evidence type="ECO:0000313" key="1">
    <source>
        <dbReference type="EMBL" id="QHU09881.1"/>
    </source>
</evidence>
<dbReference type="EMBL" id="MN740746">
    <property type="protein sequence ID" value="QHU09881.1"/>
    <property type="molecule type" value="Genomic_DNA"/>
</dbReference>
<dbReference type="AlphaFoldDB" id="A0A6C0JY72"/>
<accession>A0A6C0JY72</accession>
<sequence>MSWTVYQCLEREIANRQMSENDKIDILDAYKACIDTLETLYACIRALERCGLPEEDPEYKKLKDTWSKANDAHDIARDNFDAIDRRLVR</sequence>
<proteinExistence type="predicted"/>
<reference evidence="1" key="1">
    <citation type="journal article" date="2020" name="Nature">
        <title>Giant virus diversity and host interactions through global metagenomics.</title>
        <authorList>
            <person name="Schulz F."/>
            <person name="Roux S."/>
            <person name="Paez-Espino D."/>
            <person name="Jungbluth S."/>
            <person name="Walsh D.A."/>
            <person name="Denef V.J."/>
            <person name="McMahon K.D."/>
            <person name="Konstantinidis K.T."/>
            <person name="Eloe-Fadrosh E.A."/>
            <person name="Kyrpides N.C."/>
            <person name="Woyke T."/>
        </authorList>
    </citation>
    <scope>NUCLEOTIDE SEQUENCE</scope>
    <source>
        <strain evidence="1">GVMAG-S-1101164-164</strain>
    </source>
</reference>
<protein>
    <submittedName>
        <fullName evidence="1">Uncharacterized protein</fullName>
    </submittedName>
</protein>
<organism evidence="1">
    <name type="scientific">viral metagenome</name>
    <dbReference type="NCBI Taxonomy" id="1070528"/>
    <lineage>
        <taxon>unclassified sequences</taxon>
        <taxon>metagenomes</taxon>
        <taxon>organismal metagenomes</taxon>
    </lineage>
</organism>